<name>A0A804JB42_MUSAM</name>
<sequence>MIVESSVKHRRKGHAGWQKWVKCFGKLLKRKERSLFMPIRVLLTGKLQGPDMGGSILLI</sequence>
<keyword evidence="4" id="KW-0648">Protein biosynthesis</keyword>
<dbReference type="Gene3D" id="1.10.10.350">
    <property type="match status" value="1"/>
</dbReference>
<organism evidence="7 8">
    <name type="scientific">Musa acuminata subsp. malaccensis</name>
    <name type="common">Wild banana</name>
    <name type="synonym">Musa malaccensis</name>
    <dbReference type="NCBI Taxonomy" id="214687"/>
    <lineage>
        <taxon>Eukaryota</taxon>
        <taxon>Viridiplantae</taxon>
        <taxon>Streptophyta</taxon>
        <taxon>Embryophyta</taxon>
        <taxon>Tracheophyta</taxon>
        <taxon>Spermatophyta</taxon>
        <taxon>Magnoliopsida</taxon>
        <taxon>Liliopsida</taxon>
        <taxon>Zingiberales</taxon>
        <taxon>Musaceae</taxon>
        <taxon>Musa</taxon>
    </lineage>
</organism>
<evidence type="ECO:0000256" key="3">
    <source>
        <dbReference type="ARBA" id="ARBA00022840"/>
    </source>
</evidence>
<reference evidence="7" key="2">
    <citation type="submission" date="2021-05" db="UniProtKB">
        <authorList>
            <consortium name="EnsemblPlants"/>
        </authorList>
    </citation>
    <scope>IDENTIFICATION</scope>
    <source>
        <strain evidence="7">subsp. malaccensis</strain>
    </source>
</reference>
<keyword evidence="3" id="KW-0067">ATP-binding</keyword>
<evidence type="ECO:0000313" key="6">
    <source>
        <dbReference type="EMBL" id="CAG1844877.1"/>
    </source>
</evidence>
<dbReference type="Proteomes" id="UP000012960">
    <property type="component" value="Unplaced"/>
</dbReference>
<dbReference type="GO" id="GO:0006412">
    <property type="term" value="P:translation"/>
    <property type="evidence" value="ECO:0007669"/>
    <property type="project" value="UniProtKB-KW"/>
</dbReference>
<keyword evidence="1" id="KW-0436">Ligase</keyword>
<accession>A0A804JB42</accession>
<dbReference type="GO" id="GO:0005524">
    <property type="term" value="F:ATP binding"/>
    <property type="evidence" value="ECO:0007669"/>
    <property type="project" value="UniProtKB-KW"/>
</dbReference>
<keyword evidence="8" id="KW-1185">Reference proteome</keyword>
<dbReference type="EnsemblPlants" id="Ma06_t00510.1">
    <property type="protein sequence ID" value="Ma06_p00510.1"/>
    <property type="gene ID" value="Ma06_g00510"/>
</dbReference>
<dbReference type="InterPro" id="IPR020751">
    <property type="entry name" value="aa-tRNA-synth_I_codon-bd_sub2"/>
</dbReference>
<dbReference type="InterPro" id="IPR008925">
    <property type="entry name" value="aa_tRNA-synth_I_cd-bd_sf"/>
</dbReference>
<gene>
    <name evidence="6" type="ORF">GSMUA_146720.1</name>
</gene>
<evidence type="ECO:0000256" key="5">
    <source>
        <dbReference type="ARBA" id="ARBA00023146"/>
    </source>
</evidence>
<protein>
    <submittedName>
        <fullName evidence="6">(wild Malaysian banana) hypothetical protein</fullName>
    </submittedName>
</protein>
<reference evidence="6" key="1">
    <citation type="submission" date="2021-03" db="EMBL/GenBank/DDBJ databases">
        <authorList>
            <consortium name="Genoscope - CEA"/>
            <person name="William W."/>
        </authorList>
    </citation>
    <scope>NUCLEOTIDE SEQUENCE</scope>
    <source>
        <strain evidence="6">Doubled-haploid Pahang</strain>
    </source>
</reference>
<evidence type="ECO:0000313" key="7">
    <source>
        <dbReference type="EnsemblPlants" id="Ma06_p00510.1"/>
    </source>
</evidence>
<keyword evidence="2" id="KW-0547">Nucleotide-binding</keyword>
<dbReference type="SUPFAM" id="SSF48163">
    <property type="entry name" value="An anticodon-binding domain of class I aminoacyl-tRNA synthetases"/>
    <property type="match status" value="1"/>
</dbReference>
<evidence type="ECO:0000313" key="8">
    <source>
        <dbReference type="Proteomes" id="UP000012960"/>
    </source>
</evidence>
<evidence type="ECO:0000256" key="4">
    <source>
        <dbReference type="ARBA" id="ARBA00022917"/>
    </source>
</evidence>
<proteinExistence type="predicted"/>
<dbReference type="AlphaFoldDB" id="A0A804JB42"/>
<evidence type="ECO:0000256" key="1">
    <source>
        <dbReference type="ARBA" id="ARBA00022598"/>
    </source>
</evidence>
<dbReference type="GO" id="GO:0004812">
    <property type="term" value="F:aminoacyl-tRNA ligase activity"/>
    <property type="evidence" value="ECO:0007669"/>
    <property type="project" value="UniProtKB-KW"/>
</dbReference>
<evidence type="ECO:0000256" key="2">
    <source>
        <dbReference type="ARBA" id="ARBA00022741"/>
    </source>
</evidence>
<dbReference type="InParanoid" id="A0A804JB42"/>
<dbReference type="Gramene" id="Ma06_t00510.1">
    <property type="protein sequence ID" value="Ma06_p00510.1"/>
    <property type="gene ID" value="Ma06_g00510"/>
</dbReference>
<keyword evidence="5" id="KW-0030">Aminoacyl-tRNA synthetase</keyword>
<dbReference type="EMBL" id="HG996471">
    <property type="protein sequence ID" value="CAG1844877.1"/>
    <property type="molecule type" value="Genomic_DNA"/>
</dbReference>
<dbReference type="GO" id="GO:0000049">
    <property type="term" value="F:tRNA binding"/>
    <property type="evidence" value="ECO:0007669"/>
    <property type="project" value="InterPro"/>
</dbReference>